<sequence length="74" mass="8836">MKSRDQDLILVFIWCDKFCLLYIKQQGKHALELYCISHSLNTPDFIIIIIIIIIISVIFHLFLSQMKFDIFFLN</sequence>
<protein>
    <submittedName>
        <fullName evidence="2">Uncharacterized protein</fullName>
    </submittedName>
</protein>
<evidence type="ECO:0000256" key="1">
    <source>
        <dbReference type="SAM" id="Phobius"/>
    </source>
</evidence>
<organism evidence="2">
    <name type="scientific">Octopus bimaculoides</name>
    <name type="common">California two-spotted octopus</name>
    <dbReference type="NCBI Taxonomy" id="37653"/>
    <lineage>
        <taxon>Eukaryota</taxon>
        <taxon>Metazoa</taxon>
        <taxon>Spiralia</taxon>
        <taxon>Lophotrochozoa</taxon>
        <taxon>Mollusca</taxon>
        <taxon>Cephalopoda</taxon>
        <taxon>Coleoidea</taxon>
        <taxon>Octopodiformes</taxon>
        <taxon>Octopoda</taxon>
        <taxon>Incirrata</taxon>
        <taxon>Octopodidae</taxon>
        <taxon>Octopus</taxon>
    </lineage>
</organism>
<keyword evidence="1" id="KW-0472">Membrane</keyword>
<dbReference type="EMBL" id="KQ421758">
    <property type="protein sequence ID" value="KOF76504.1"/>
    <property type="molecule type" value="Genomic_DNA"/>
</dbReference>
<keyword evidence="1" id="KW-0812">Transmembrane</keyword>
<keyword evidence="1" id="KW-1133">Transmembrane helix</keyword>
<accession>A0A0L8GHZ7</accession>
<feature type="transmembrane region" description="Helical" evidence="1">
    <location>
        <begin position="45"/>
        <end position="63"/>
    </location>
</feature>
<reference evidence="2" key="1">
    <citation type="submission" date="2015-07" db="EMBL/GenBank/DDBJ databases">
        <title>MeaNS - Measles Nucleotide Surveillance Program.</title>
        <authorList>
            <person name="Tran T."/>
            <person name="Druce J."/>
        </authorList>
    </citation>
    <scope>NUCLEOTIDE SEQUENCE</scope>
    <source>
        <strain evidence="2">UCB-OBI-ISO-001</strain>
        <tissue evidence="2">Gonad</tissue>
    </source>
</reference>
<dbReference type="AlphaFoldDB" id="A0A0L8GHZ7"/>
<evidence type="ECO:0000313" key="2">
    <source>
        <dbReference type="EMBL" id="KOF76504.1"/>
    </source>
</evidence>
<name>A0A0L8GHZ7_OCTBM</name>
<proteinExistence type="predicted"/>
<gene>
    <name evidence="2" type="ORF">OCBIM_22033225mg</name>
</gene>